<dbReference type="Proteomes" id="UP000198531">
    <property type="component" value="Unassembled WGS sequence"/>
</dbReference>
<dbReference type="InterPro" id="IPR001296">
    <property type="entry name" value="Glyco_trans_1"/>
</dbReference>
<feature type="domain" description="Glycosyl transferase family 1" evidence="1">
    <location>
        <begin position="175"/>
        <end position="341"/>
    </location>
</feature>
<dbReference type="EMBL" id="FOYT01000006">
    <property type="protein sequence ID" value="SFR73511.1"/>
    <property type="molecule type" value="Genomic_DNA"/>
</dbReference>
<dbReference type="OrthoDB" id="132546at2157"/>
<dbReference type="InterPro" id="IPR050194">
    <property type="entry name" value="Glycosyltransferase_grp1"/>
</dbReference>
<organism evidence="3 4">
    <name type="scientific">Halogeometricum rufum</name>
    <dbReference type="NCBI Taxonomy" id="553469"/>
    <lineage>
        <taxon>Archaea</taxon>
        <taxon>Methanobacteriati</taxon>
        <taxon>Methanobacteriota</taxon>
        <taxon>Stenosarchaea group</taxon>
        <taxon>Halobacteria</taxon>
        <taxon>Halobacteriales</taxon>
        <taxon>Haloferacaceae</taxon>
        <taxon>Halogeometricum</taxon>
    </lineage>
</organism>
<protein>
    <submittedName>
        <fullName evidence="3">Glycosyltransferase involved in cell wall bisynthesis</fullName>
    </submittedName>
</protein>
<evidence type="ECO:0000313" key="3">
    <source>
        <dbReference type="EMBL" id="SFR73511.1"/>
    </source>
</evidence>
<dbReference type="PANTHER" id="PTHR45947">
    <property type="entry name" value="SULFOQUINOVOSYL TRANSFERASE SQD2"/>
    <property type="match status" value="1"/>
</dbReference>
<dbReference type="CDD" id="cd03801">
    <property type="entry name" value="GT4_PimA-like"/>
    <property type="match status" value="1"/>
</dbReference>
<evidence type="ECO:0000313" key="4">
    <source>
        <dbReference type="Proteomes" id="UP000198531"/>
    </source>
</evidence>
<name>A0A1I6J3R1_9EURY</name>
<keyword evidence="4" id="KW-1185">Reference proteome</keyword>
<dbReference type="GO" id="GO:0016758">
    <property type="term" value="F:hexosyltransferase activity"/>
    <property type="evidence" value="ECO:0007669"/>
    <property type="project" value="TreeGrafter"/>
</dbReference>
<dbReference type="PANTHER" id="PTHR45947:SF3">
    <property type="entry name" value="SULFOQUINOVOSYL TRANSFERASE SQD2"/>
    <property type="match status" value="1"/>
</dbReference>
<reference evidence="4" key="1">
    <citation type="submission" date="2016-10" db="EMBL/GenBank/DDBJ databases">
        <authorList>
            <person name="Varghese N."/>
            <person name="Submissions S."/>
        </authorList>
    </citation>
    <scope>NUCLEOTIDE SEQUENCE [LARGE SCALE GENOMIC DNA]</scope>
    <source>
        <strain evidence="4">CGMCC 1.7736</strain>
    </source>
</reference>
<dbReference type="Pfam" id="PF00534">
    <property type="entry name" value="Glycos_transf_1"/>
    <property type="match status" value="1"/>
</dbReference>
<proteinExistence type="predicted"/>
<dbReference type="SUPFAM" id="SSF53756">
    <property type="entry name" value="UDP-Glycosyltransferase/glycogen phosphorylase"/>
    <property type="match status" value="1"/>
</dbReference>
<dbReference type="STRING" id="553469.SAMN04487947_3995"/>
<dbReference type="RefSeq" id="WP_089810975.1">
    <property type="nucleotide sequence ID" value="NZ_FOYT01000006.1"/>
</dbReference>
<dbReference type="Gene3D" id="3.40.50.2000">
    <property type="entry name" value="Glycogen Phosphorylase B"/>
    <property type="match status" value="2"/>
</dbReference>
<sequence>MTDDLHVAAVTAHRPHEIVEPLTLATESVTVVDIDPTGFLARNLKAVRQTLRATDDPGPDVVLSDCRGFLGFLVAAVCVLRGVPFVFRFKGNHWRGLANMYQPERGDGVATMVRYYLTYALDEAIYAAACGYVVVSEELKEVVVERTGCRPEQVRVVHVPLVPDRDDGSAAAARERFGIDEETVLLTVTNLKYRGKYEGVRTVVRGMESVLAAHEDAAYVVAGGGSYLDDVRRAVDAVADPAVRDRIYVVGFVDDVADLYALADAFVYVSHIDGYPRAVLEAQQSALPAVVNAAHGMVEQVEDGENGLVLEEATPDAVARRVTELLARDDRVRMGENARERVRTENDPAAIGDQLVAAMTGIMKHK</sequence>
<dbReference type="Pfam" id="PF13439">
    <property type="entry name" value="Glyco_transf_4"/>
    <property type="match status" value="1"/>
</dbReference>
<feature type="domain" description="Glycosyltransferase subfamily 4-like N-terminal" evidence="2">
    <location>
        <begin position="22"/>
        <end position="159"/>
    </location>
</feature>
<keyword evidence="3" id="KW-0808">Transferase</keyword>
<evidence type="ECO:0000259" key="2">
    <source>
        <dbReference type="Pfam" id="PF13439"/>
    </source>
</evidence>
<dbReference type="AlphaFoldDB" id="A0A1I6J3R1"/>
<accession>A0A1I6J3R1</accession>
<dbReference type="InterPro" id="IPR028098">
    <property type="entry name" value="Glyco_trans_4-like_N"/>
</dbReference>
<gene>
    <name evidence="3" type="ORF">SAMN04487947_3995</name>
</gene>
<evidence type="ECO:0000259" key="1">
    <source>
        <dbReference type="Pfam" id="PF00534"/>
    </source>
</evidence>